<evidence type="ECO:0000313" key="1">
    <source>
        <dbReference type="EMBL" id="KZE31454.1"/>
    </source>
</evidence>
<dbReference type="Proteomes" id="UP000076625">
    <property type="component" value="Unassembled WGS sequence"/>
</dbReference>
<comment type="caution">
    <text evidence="1">The sequence shown here is derived from an EMBL/GenBank/DDBJ whole genome shotgun (WGS) entry which is preliminary data.</text>
</comment>
<protein>
    <submittedName>
        <fullName evidence="1">Uncharacterized protein</fullName>
    </submittedName>
</protein>
<proteinExistence type="predicted"/>
<dbReference type="EMBL" id="LQQU01000024">
    <property type="protein sequence ID" value="KZE31454.1"/>
    <property type="molecule type" value="Genomic_DNA"/>
</dbReference>
<name>A0A165F5G6_9NEIS</name>
<gene>
    <name evidence="1" type="ORF">AVW16_11805</name>
</gene>
<keyword evidence="2" id="KW-1185">Reference proteome</keyword>
<accession>A0A165F5G6</accession>
<dbReference type="AlphaFoldDB" id="A0A165F5G6"/>
<sequence length="100" mass="11495">MFGNAEHAALMRLMRYALGFVPDSRRIAHWLQAWERAEDPRDIPDHVSGLATDHARDVRLLAQAAQATWAKPSTLGRREYVFNMENIARAHPLPAMEFER</sequence>
<dbReference type="OrthoDB" id="8889006at2"/>
<dbReference type="STRING" id="1452487.AVW16_11805"/>
<organism evidence="1 2">
    <name type="scientific">Crenobacter luteus</name>
    <dbReference type="NCBI Taxonomy" id="1452487"/>
    <lineage>
        <taxon>Bacteria</taxon>
        <taxon>Pseudomonadati</taxon>
        <taxon>Pseudomonadota</taxon>
        <taxon>Betaproteobacteria</taxon>
        <taxon>Neisseriales</taxon>
        <taxon>Neisseriaceae</taxon>
        <taxon>Crenobacter</taxon>
    </lineage>
</organism>
<reference evidence="2" key="1">
    <citation type="submission" date="2016-01" db="EMBL/GenBank/DDBJ databases">
        <title>Draft genome of Chromobacterium sp. F49.</title>
        <authorList>
            <person name="Hong K.W."/>
        </authorList>
    </citation>
    <scope>NUCLEOTIDE SEQUENCE [LARGE SCALE GENOMIC DNA]</scope>
    <source>
        <strain evidence="2">CN10</strain>
    </source>
</reference>
<evidence type="ECO:0000313" key="2">
    <source>
        <dbReference type="Proteomes" id="UP000076625"/>
    </source>
</evidence>